<proteinExistence type="predicted"/>
<evidence type="ECO:0000256" key="1">
    <source>
        <dbReference type="SAM" id="MobiDB-lite"/>
    </source>
</evidence>
<gene>
    <name evidence="3" type="ORF">DFH07DRAFT_854153</name>
</gene>
<dbReference type="Proteomes" id="UP001215280">
    <property type="component" value="Unassembled WGS sequence"/>
</dbReference>
<evidence type="ECO:0000313" key="4">
    <source>
        <dbReference type="Proteomes" id="UP001215280"/>
    </source>
</evidence>
<comment type="caution">
    <text evidence="3">The sequence shown here is derived from an EMBL/GenBank/DDBJ whole genome shotgun (WGS) entry which is preliminary data.</text>
</comment>
<dbReference type="AlphaFoldDB" id="A0AAD7HQU5"/>
<protein>
    <recommendedName>
        <fullName evidence="2">DUF6532 domain-containing protein</fullName>
    </recommendedName>
</protein>
<dbReference type="Pfam" id="PF20149">
    <property type="entry name" value="DUF6532"/>
    <property type="match status" value="1"/>
</dbReference>
<reference evidence="3" key="1">
    <citation type="submission" date="2023-03" db="EMBL/GenBank/DDBJ databases">
        <title>Massive genome expansion in bonnet fungi (Mycena s.s.) driven by repeated elements and novel gene families across ecological guilds.</title>
        <authorList>
            <consortium name="Lawrence Berkeley National Laboratory"/>
            <person name="Harder C.B."/>
            <person name="Miyauchi S."/>
            <person name="Viragh M."/>
            <person name="Kuo A."/>
            <person name="Thoen E."/>
            <person name="Andreopoulos B."/>
            <person name="Lu D."/>
            <person name="Skrede I."/>
            <person name="Drula E."/>
            <person name="Henrissat B."/>
            <person name="Morin E."/>
            <person name="Kohler A."/>
            <person name="Barry K."/>
            <person name="LaButti K."/>
            <person name="Morin E."/>
            <person name="Salamov A."/>
            <person name="Lipzen A."/>
            <person name="Mereny Z."/>
            <person name="Hegedus B."/>
            <person name="Baldrian P."/>
            <person name="Stursova M."/>
            <person name="Weitz H."/>
            <person name="Taylor A."/>
            <person name="Grigoriev I.V."/>
            <person name="Nagy L.G."/>
            <person name="Martin F."/>
            <person name="Kauserud H."/>
        </authorList>
    </citation>
    <scope>NUCLEOTIDE SEQUENCE</scope>
    <source>
        <strain evidence="3">CBHHK188m</strain>
    </source>
</reference>
<accession>A0AAD7HQU5</accession>
<feature type="compositionally biased region" description="Polar residues" evidence="1">
    <location>
        <begin position="24"/>
        <end position="35"/>
    </location>
</feature>
<organism evidence="3 4">
    <name type="scientific">Mycena maculata</name>
    <dbReference type="NCBI Taxonomy" id="230809"/>
    <lineage>
        <taxon>Eukaryota</taxon>
        <taxon>Fungi</taxon>
        <taxon>Dikarya</taxon>
        <taxon>Basidiomycota</taxon>
        <taxon>Agaricomycotina</taxon>
        <taxon>Agaricomycetes</taxon>
        <taxon>Agaricomycetidae</taxon>
        <taxon>Agaricales</taxon>
        <taxon>Marasmiineae</taxon>
        <taxon>Mycenaceae</taxon>
        <taxon>Mycena</taxon>
    </lineage>
</organism>
<feature type="domain" description="DUF6532" evidence="2">
    <location>
        <begin position="270"/>
        <end position="461"/>
    </location>
</feature>
<feature type="compositionally biased region" description="Basic and acidic residues" evidence="1">
    <location>
        <begin position="43"/>
        <end position="59"/>
    </location>
</feature>
<dbReference type="InterPro" id="IPR045341">
    <property type="entry name" value="DUF6532"/>
</dbReference>
<evidence type="ECO:0000259" key="2">
    <source>
        <dbReference type="Pfam" id="PF20149"/>
    </source>
</evidence>
<dbReference type="EMBL" id="JARJLG010000229">
    <property type="protein sequence ID" value="KAJ7725294.1"/>
    <property type="molecule type" value="Genomic_DNA"/>
</dbReference>
<feature type="region of interest" description="Disordered" evidence="1">
    <location>
        <begin position="1"/>
        <end position="240"/>
    </location>
</feature>
<sequence>MSDSDSDSDPPLAPAKTTRRSRNDVSGNTVLSARTRTAAGSRKSSDKQKQTDKENHDAIQQRFLASQKAYEKLKKQMKGLRSAEDDEDSSEDGDFESEECDDDDGVTFASSITSMGRLPVPPRPVIAPFRKTTKAASTNTPKISTRVFRHAPEVPVAQRVSRDATVPPSTPSGEDDGAMDIDFDRNGALPSPQAPLANPPPPTSRPTAGDTHASAGDKRRHPASESLAPPPKRTKPKVKESKFREGFVVVKGAKPKAADYEPVPEALLLRAMGEYSVRILTISGFAPTALQLQFGNECWGNSCLSSKQHYGVTERMLKLITKRGSHIRGKIVDSFRPLFATHYGFQRSLSKTAIAANKAKSEALIKGASFHYKDVVASTGYGENAIIPAARSHIIFKNKHSLAAIFRSYFDPIPPAYLALEFSVLEFLVKEWSTGTHVPDTFSEKDNAASYDMHLKDINKWCGTNPVVTEKIRARWYKRAS</sequence>
<feature type="compositionally biased region" description="Polar residues" evidence="1">
    <location>
        <begin position="134"/>
        <end position="143"/>
    </location>
</feature>
<name>A0AAD7HQU5_9AGAR</name>
<evidence type="ECO:0000313" key="3">
    <source>
        <dbReference type="EMBL" id="KAJ7725294.1"/>
    </source>
</evidence>
<feature type="compositionally biased region" description="Acidic residues" evidence="1">
    <location>
        <begin position="84"/>
        <end position="105"/>
    </location>
</feature>
<keyword evidence="4" id="KW-1185">Reference proteome</keyword>